<dbReference type="SUPFAM" id="SSF69618">
    <property type="entry name" value="HemD-like"/>
    <property type="match status" value="1"/>
</dbReference>
<dbReference type="Gene3D" id="3.40.50.10090">
    <property type="match status" value="1"/>
</dbReference>
<dbReference type="InParanoid" id="A0A251SB16"/>
<keyword evidence="3" id="KW-1185">Reference proteome</keyword>
<feature type="domain" description="Tetrapyrrole biosynthesis uroporphyrinogen III synthase" evidence="1">
    <location>
        <begin position="33"/>
        <end position="166"/>
    </location>
</feature>
<dbReference type="InterPro" id="IPR036108">
    <property type="entry name" value="4pyrrol_syn_uPrphyn_synt_sf"/>
</dbReference>
<dbReference type="EMBL" id="CM007904">
    <property type="protein sequence ID" value="OTF95741.1"/>
    <property type="molecule type" value="Genomic_DNA"/>
</dbReference>
<dbReference type="InterPro" id="IPR003754">
    <property type="entry name" value="4pyrrol_synth_uPrphyn_synth"/>
</dbReference>
<gene>
    <name evidence="2" type="ORF">HannXRQ_Chr15g0486431</name>
</gene>
<dbReference type="OMA" id="MGVECAK"/>
<name>A0A251SB16_HELAN</name>
<dbReference type="STRING" id="4232.A0A251SB16"/>
<dbReference type="PANTHER" id="PTHR38020">
    <property type="entry name" value="UROPORPHYRINOGEN-III SYNTHASE"/>
    <property type="match status" value="1"/>
</dbReference>
<proteinExistence type="predicted"/>
<organism evidence="2 3">
    <name type="scientific">Helianthus annuus</name>
    <name type="common">Common sunflower</name>
    <dbReference type="NCBI Taxonomy" id="4232"/>
    <lineage>
        <taxon>Eukaryota</taxon>
        <taxon>Viridiplantae</taxon>
        <taxon>Streptophyta</taxon>
        <taxon>Embryophyta</taxon>
        <taxon>Tracheophyta</taxon>
        <taxon>Spermatophyta</taxon>
        <taxon>Magnoliopsida</taxon>
        <taxon>eudicotyledons</taxon>
        <taxon>Gunneridae</taxon>
        <taxon>Pentapetalae</taxon>
        <taxon>asterids</taxon>
        <taxon>campanulids</taxon>
        <taxon>Asterales</taxon>
        <taxon>Asteraceae</taxon>
        <taxon>Asteroideae</taxon>
        <taxon>Heliantheae alliance</taxon>
        <taxon>Heliantheae</taxon>
        <taxon>Helianthus</taxon>
    </lineage>
</organism>
<evidence type="ECO:0000313" key="3">
    <source>
        <dbReference type="Proteomes" id="UP000215914"/>
    </source>
</evidence>
<dbReference type="GO" id="GO:0006782">
    <property type="term" value="P:protoporphyrinogen IX biosynthetic process"/>
    <property type="evidence" value="ECO:0007669"/>
    <property type="project" value="UniProtKB-UniPathway"/>
</dbReference>
<protein>
    <submittedName>
        <fullName evidence="2">Putative tetrapyrrole biosynthesis, uroporphyrinogen III synthase</fullName>
    </submittedName>
</protein>
<dbReference type="AlphaFoldDB" id="A0A251SB16"/>
<dbReference type="Proteomes" id="UP000215914">
    <property type="component" value="Chromosome 15"/>
</dbReference>
<dbReference type="PANTHER" id="PTHR38020:SF1">
    <property type="entry name" value="UROPORPHYRINOGEN-III SYNTHASE"/>
    <property type="match status" value="1"/>
</dbReference>
<evidence type="ECO:0000313" key="2">
    <source>
        <dbReference type="EMBL" id="OTF95741.1"/>
    </source>
</evidence>
<accession>A0A251SB16</accession>
<evidence type="ECO:0000259" key="1">
    <source>
        <dbReference type="Pfam" id="PF02602"/>
    </source>
</evidence>
<sequence length="182" mass="19760">MVYLVDLRSNTVPYWSLSVRLRVLSPRISTPAGLVEELGLGGGRRVLCPVPVVVELEEPPVVPNFIQDLSSNGWVAMRVDAYETQWMGVECAKAMVQRDNGGVVDAVVFTSTGEVEGMLKSLRAMGVYWGKVVERNPGVVVAAHGPVTAAGVERLGVRVDVVSRKFGSFEGVVDALDEFWND</sequence>
<dbReference type="GO" id="GO:0004852">
    <property type="term" value="F:uroporphyrinogen-III synthase activity"/>
    <property type="evidence" value="ECO:0007669"/>
    <property type="project" value="InterPro"/>
</dbReference>
<dbReference type="UniPathway" id="UPA00251">
    <property type="reaction ID" value="UER00320"/>
</dbReference>
<reference evidence="3" key="1">
    <citation type="journal article" date="2017" name="Nature">
        <title>The sunflower genome provides insights into oil metabolism, flowering and Asterid evolution.</title>
        <authorList>
            <person name="Badouin H."/>
            <person name="Gouzy J."/>
            <person name="Grassa C.J."/>
            <person name="Murat F."/>
            <person name="Staton S.E."/>
            <person name="Cottret L."/>
            <person name="Lelandais-Briere C."/>
            <person name="Owens G.L."/>
            <person name="Carrere S."/>
            <person name="Mayjonade B."/>
            <person name="Legrand L."/>
            <person name="Gill N."/>
            <person name="Kane N.C."/>
            <person name="Bowers J.E."/>
            <person name="Hubner S."/>
            <person name="Bellec A."/>
            <person name="Berard A."/>
            <person name="Berges H."/>
            <person name="Blanchet N."/>
            <person name="Boniface M.C."/>
            <person name="Brunel D."/>
            <person name="Catrice O."/>
            <person name="Chaidir N."/>
            <person name="Claudel C."/>
            <person name="Donnadieu C."/>
            <person name="Faraut T."/>
            <person name="Fievet G."/>
            <person name="Helmstetter N."/>
            <person name="King M."/>
            <person name="Knapp S.J."/>
            <person name="Lai Z."/>
            <person name="Le Paslier M.C."/>
            <person name="Lippi Y."/>
            <person name="Lorenzon L."/>
            <person name="Mandel J.R."/>
            <person name="Marage G."/>
            <person name="Marchand G."/>
            <person name="Marquand E."/>
            <person name="Bret-Mestries E."/>
            <person name="Morien E."/>
            <person name="Nambeesan S."/>
            <person name="Nguyen T."/>
            <person name="Pegot-Espagnet P."/>
            <person name="Pouilly N."/>
            <person name="Raftis F."/>
            <person name="Sallet E."/>
            <person name="Schiex T."/>
            <person name="Thomas J."/>
            <person name="Vandecasteele C."/>
            <person name="Vares D."/>
            <person name="Vear F."/>
            <person name="Vautrin S."/>
            <person name="Crespi M."/>
            <person name="Mangin B."/>
            <person name="Burke J.M."/>
            <person name="Salse J."/>
            <person name="Munos S."/>
            <person name="Vincourt P."/>
            <person name="Rieseberg L.H."/>
            <person name="Langlade N.B."/>
        </authorList>
    </citation>
    <scope>NUCLEOTIDE SEQUENCE [LARGE SCALE GENOMIC DNA]</scope>
    <source>
        <strain evidence="3">cv. SF193</strain>
    </source>
</reference>
<dbReference type="Pfam" id="PF02602">
    <property type="entry name" value="HEM4"/>
    <property type="match status" value="1"/>
</dbReference>